<dbReference type="InterPro" id="IPR015655">
    <property type="entry name" value="PP2C"/>
</dbReference>
<dbReference type="SMART" id="SM00332">
    <property type="entry name" value="PP2Cc"/>
    <property type="match status" value="1"/>
</dbReference>
<sequence>MKYGLLTDRGIVRKKNEDYVDNFKVSENGHLFVLADGMGGHTKGDVASETAVTTVIEYFKKHIAVIEKLYKAEDVDKVKEFFKRAIANANEKVYQLSQKEEKGGMGTTLVMTYVMQDKALIANIGDSRVYLHRQEELNQLTTDHSYVQELVKMGVITREEAKSHERKNVVTRAIGSSAEIQVDFYDLDLQKRDVLLMCSDGLSNMVDEKEIEEVLSARYLPLFSCEKLIAIAKQRGGYDNISSILIYY</sequence>
<evidence type="ECO:0000259" key="1">
    <source>
        <dbReference type="PROSITE" id="PS51746"/>
    </source>
</evidence>
<proteinExistence type="predicted"/>
<dbReference type="Gene3D" id="3.60.40.10">
    <property type="entry name" value="PPM-type phosphatase domain"/>
    <property type="match status" value="1"/>
</dbReference>
<accession>A0ABV9QM85</accession>
<feature type="domain" description="PPM-type phosphatase" evidence="1">
    <location>
        <begin position="2"/>
        <end position="248"/>
    </location>
</feature>
<dbReference type="CDD" id="cd00143">
    <property type="entry name" value="PP2Cc"/>
    <property type="match status" value="1"/>
</dbReference>
<keyword evidence="3" id="KW-1185">Reference proteome</keyword>
<name>A0ABV9QM85_9FIRM</name>
<dbReference type="PANTHER" id="PTHR47992">
    <property type="entry name" value="PROTEIN PHOSPHATASE"/>
    <property type="match status" value="1"/>
</dbReference>
<dbReference type="Pfam" id="PF13672">
    <property type="entry name" value="PP2C_2"/>
    <property type="match status" value="1"/>
</dbReference>
<dbReference type="RefSeq" id="WP_379788413.1">
    <property type="nucleotide sequence ID" value="NZ_JBHSHL010000025.1"/>
</dbReference>
<organism evidence="2 3">
    <name type="scientific">Filifactor villosus</name>
    <dbReference type="NCBI Taxonomy" id="29374"/>
    <lineage>
        <taxon>Bacteria</taxon>
        <taxon>Bacillati</taxon>
        <taxon>Bacillota</taxon>
        <taxon>Clostridia</taxon>
        <taxon>Peptostreptococcales</taxon>
        <taxon>Filifactoraceae</taxon>
        <taxon>Filifactor</taxon>
    </lineage>
</organism>
<comment type="caution">
    <text evidence="2">The sequence shown here is derived from an EMBL/GenBank/DDBJ whole genome shotgun (WGS) entry which is preliminary data.</text>
</comment>
<evidence type="ECO:0000313" key="3">
    <source>
        <dbReference type="Proteomes" id="UP001595916"/>
    </source>
</evidence>
<dbReference type="SMART" id="SM00331">
    <property type="entry name" value="PP2C_SIG"/>
    <property type="match status" value="1"/>
</dbReference>
<dbReference type="InterPro" id="IPR001932">
    <property type="entry name" value="PPM-type_phosphatase-like_dom"/>
</dbReference>
<dbReference type="SUPFAM" id="SSF81606">
    <property type="entry name" value="PP2C-like"/>
    <property type="match status" value="1"/>
</dbReference>
<dbReference type="PROSITE" id="PS51746">
    <property type="entry name" value="PPM_2"/>
    <property type="match status" value="1"/>
</dbReference>
<evidence type="ECO:0000313" key="2">
    <source>
        <dbReference type="EMBL" id="MFC4804885.1"/>
    </source>
</evidence>
<gene>
    <name evidence="2" type="ORF">ACFO4R_07300</name>
</gene>
<dbReference type="InterPro" id="IPR036457">
    <property type="entry name" value="PPM-type-like_dom_sf"/>
</dbReference>
<dbReference type="EMBL" id="JBHSHL010000025">
    <property type="protein sequence ID" value="MFC4804885.1"/>
    <property type="molecule type" value="Genomic_DNA"/>
</dbReference>
<dbReference type="Proteomes" id="UP001595916">
    <property type="component" value="Unassembled WGS sequence"/>
</dbReference>
<reference evidence="3" key="1">
    <citation type="journal article" date="2019" name="Int. J. Syst. Evol. Microbiol.">
        <title>The Global Catalogue of Microorganisms (GCM) 10K type strain sequencing project: providing services to taxonomists for standard genome sequencing and annotation.</title>
        <authorList>
            <consortium name="The Broad Institute Genomics Platform"/>
            <consortium name="The Broad Institute Genome Sequencing Center for Infectious Disease"/>
            <person name="Wu L."/>
            <person name="Ma J."/>
        </authorList>
    </citation>
    <scope>NUCLEOTIDE SEQUENCE [LARGE SCALE GENOMIC DNA]</scope>
    <source>
        <strain evidence="3">CCUG 46385</strain>
    </source>
</reference>
<protein>
    <submittedName>
        <fullName evidence="2">Stp1/IreP family PP2C-type Ser/Thr phosphatase</fullName>
    </submittedName>
</protein>
<dbReference type="NCBIfam" id="NF033484">
    <property type="entry name" value="Stp1_PP2C_phos"/>
    <property type="match status" value="1"/>
</dbReference>